<dbReference type="SUPFAM" id="SSF51261">
    <property type="entry name" value="Duplicated hybrid motif"/>
    <property type="match status" value="1"/>
</dbReference>
<evidence type="ECO:0000256" key="2">
    <source>
        <dbReference type="SAM" id="Phobius"/>
    </source>
</evidence>
<proteinExistence type="predicted"/>
<protein>
    <recommendedName>
        <fullName evidence="3">M23ase beta-sheet core domain-containing protein</fullName>
    </recommendedName>
</protein>
<sequence>MSDRIQGLTIGLDLDAVKAERGLTGLKDNLKTTTTEMRANMSQFDKADQSIGKYETRLEGLNKKLEAQEAVTQAAGEKYEEMVEKHGEGSKQAERAAQEYNKQSAELNNLSRYVDDATQDLEAMRQEQERQESQWTKTGEAIQQAGDNVSKTGDTMIGVGKVWTGVVAGIGAAVAGAGAAAFSLTGSVTENADAIAKASTRMGVSTDFYQDMEFWASQNGIAQGKMEQALQRVNQRMGEARAGNEGYRDALEELGVSMEEVEAGTVSTEDAFARSIQSLSEMTNEQDQARLAGELFGKNLGQELLPALQEGSLSMEEANEMMDEFGLRMDDKDFEDAAKFQDTMDVLQRTLGTVAQQIGLELMPHLQTFLDWILANMPDIRQTVTQVFDQVEEKISTVVKWWRELSGSAQAYISIAAGIAAAMGPMLLVFGAILKVIGPLISSFGNLFTWIGSVGGIMPALRIGMLALTGPVGLVVAVITGLVAAFVMAYRNSEEFRDRLSGAIEGAKNVFEMVVEIIKDLVADVVADFHEFMGTLTEFWQENQESIQGAADNIMLAVTWMLERIWEYVEKIMPAIKMAFQTAWGAISTIVKLATNTIMGIIQIFAGLFTGDMDKMLEGVKRIFVGGFDIVVGFLSDFISNALTMVSGLRENFSDHVGRLRDRVSDFFTGMKDNVLQAVRNMRESAVQRFVKMKDRFFEVGRNIRDNIKDRFDDMVTAAKNLPGRIGDGIKNAASKATSGVKSFANSIGDTLETGVNKVVGGMNSLLGKIGVSLRIPEIAIPQYATGTKDHPGGPAVVGEKGRELAHVPGSGYTILGTQGAELLNLPKGSSVLPNRQTEKLLKEGMGLPGYEGGIGRAFSWVKNTAKAGWDKASGLANDAVGWLLDAPGKLFNKAMEFTGVDMPDGESFGGSVMRGAFNGFKDAVVEKLKGAQSEVRPGDPNFSGYRMTSPFGWRTHPITGDRRHHNGIDYAAATGTPIPAQGGGRVAFAGNTGSGFGNFVRIVSGIFEHIYAHNSRNLVRTGQNVSRGQTVGLVGSTGASTGPHVHYEVRKNGMPINPKGFATGGLIKDKMMALIGEGGYPEYVIPTDPSRASEASKLLALAGQDIESKGGAKRPHQLPNPGTSNGDQMMAALMEQNEILKQLLEKDWTVEADGREIARVAEPYAKQYRESKQIRQLRKEGMDY</sequence>
<reference evidence="4 5" key="1">
    <citation type="submission" date="2018-03" db="EMBL/GenBank/DDBJ databases">
        <title>Bacillus urumqiensis sp. nov., a moderately haloalkaliphilic bacterium isolated from a salt lake.</title>
        <authorList>
            <person name="Zhao B."/>
            <person name="Liao Z."/>
        </authorList>
    </citation>
    <scope>NUCLEOTIDE SEQUENCE [LARGE SCALE GENOMIC DNA]</scope>
    <source>
        <strain evidence="4 5">BZ-SZ-XJ18</strain>
    </source>
</reference>
<evidence type="ECO:0000313" key="5">
    <source>
        <dbReference type="Proteomes" id="UP000243650"/>
    </source>
</evidence>
<evidence type="ECO:0000256" key="1">
    <source>
        <dbReference type="SAM" id="Coils"/>
    </source>
</evidence>
<organism evidence="4 5">
    <name type="scientific">Alkalicoccus urumqiensis</name>
    <name type="common">Bacillus urumqiensis</name>
    <dbReference type="NCBI Taxonomy" id="1548213"/>
    <lineage>
        <taxon>Bacteria</taxon>
        <taxon>Bacillati</taxon>
        <taxon>Bacillota</taxon>
        <taxon>Bacilli</taxon>
        <taxon>Bacillales</taxon>
        <taxon>Bacillaceae</taxon>
        <taxon>Alkalicoccus</taxon>
    </lineage>
</organism>
<dbReference type="EMBL" id="PVNS01000014">
    <property type="protein sequence ID" value="PRO64563.1"/>
    <property type="molecule type" value="Genomic_DNA"/>
</dbReference>
<gene>
    <name evidence="4" type="ORF">C6I21_13775</name>
</gene>
<dbReference type="SUPFAM" id="SSF48371">
    <property type="entry name" value="ARM repeat"/>
    <property type="match status" value="1"/>
</dbReference>
<dbReference type="InterPro" id="IPR011055">
    <property type="entry name" value="Dup_hybrid_motif"/>
</dbReference>
<dbReference type="AlphaFoldDB" id="A0A2P6ME52"/>
<dbReference type="Pfam" id="PF01551">
    <property type="entry name" value="Peptidase_M23"/>
    <property type="match status" value="1"/>
</dbReference>
<feature type="transmembrane region" description="Helical" evidence="2">
    <location>
        <begin position="411"/>
        <end position="434"/>
    </location>
</feature>
<evidence type="ECO:0000259" key="3">
    <source>
        <dbReference type="Pfam" id="PF01551"/>
    </source>
</evidence>
<comment type="caution">
    <text evidence="4">The sequence shown here is derived from an EMBL/GenBank/DDBJ whole genome shotgun (WGS) entry which is preliminary data.</text>
</comment>
<dbReference type="PANTHER" id="PTHR37813">
    <property type="entry name" value="FELS-2 PROPHAGE PROTEIN"/>
    <property type="match status" value="1"/>
</dbReference>
<dbReference type="Gene3D" id="2.70.70.10">
    <property type="entry name" value="Glucose Permease (Domain IIA)"/>
    <property type="match status" value="1"/>
</dbReference>
<keyword evidence="2" id="KW-0812">Transmembrane</keyword>
<accession>A0A2P6ME52</accession>
<dbReference type="RefSeq" id="WP_105960054.1">
    <property type="nucleotide sequence ID" value="NZ_PVNS01000014.1"/>
</dbReference>
<keyword evidence="1" id="KW-0175">Coiled coil</keyword>
<feature type="transmembrane region" description="Helical" evidence="2">
    <location>
        <begin position="446"/>
        <end position="465"/>
    </location>
</feature>
<keyword evidence="2" id="KW-0472">Membrane</keyword>
<dbReference type="CDD" id="cd12797">
    <property type="entry name" value="M23_peptidase"/>
    <property type="match status" value="1"/>
</dbReference>
<feature type="domain" description="M23ase beta-sheet core" evidence="3">
    <location>
        <begin position="965"/>
        <end position="1059"/>
    </location>
</feature>
<dbReference type="InterPro" id="IPR016024">
    <property type="entry name" value="ARM-type_fold"/>
</dbReference>
<name>A0A2P6ME52_ALKUR</name>
<feature type="coiled-coil region" evidence="1">
    <location>
        <begin position="51"/>
        <end position="134"/>
    </location>
</feature>
<keyword evidence="5" id="KW-1185">Reference proteome</keyword>
<dbReference type="Gene3D" id="1.20.120.20">
    <property type="entry name" value="Apolipoprotein"/>
    <property type="match status" value="1"/>
</dbReference>
<dbReference type="InterPro" id="IPR016047">
    <property type="entry name" value="M23ase_b-sheet_dom"/>
</dbReference>
<keyword evidence="2" id="KW-1133">Transmembrane helix</keyword>
<feature type="transmembrane region" description="Helical" evidence="2">
    <location>
        <begin position="471"/>
        <end position="490"/>
    </location>
</feature>
<evidence type="ECO:0000313" key="4">
    <source>
        <dbReference type="EMBL" id="PRO64563.1"/>
    </source>
</evidence>
<dbReference type="OrthoDB" id="28713at2"/>
<dbReference type="Proteomes" id="UP000243650">
    <property type="component" value="Unassembled WGS sequence"/>
</dbReference>
<dbReference type="PANTHER" id="PTHR37813:SF1">
    <property type="entry name" value="FELS-2 PROPHAGE PROTEIN"/>
    <property type="match status" value="1"/>
</dbReference>